<dbReference type="OrthoDB" id="5124447at2"/>
<protein>
    <submittedName>
        <fullName evidence="1">Uncharacterized protein</fullName>
    </submittedName>
</protein>
<dbReference type="RefSeq" id="WP_158051178.1">
    <property type="nucleotide sequence ID" value="NZ_WBKB01000001.1"/>
</dbReference>
<dbReference type="Proteomes" id="UP000433493">
    <property type="component" value="Unassembled WGS sequence"/>
</dbReference>
<name>A0A7J5BHR6_9MICO</name>
<comment type="caution">
    <text evidence="1">The sequence shown here is derived from an EMBL/GenBank/DDBJ whole genome shotgun (WGS) entry which is preliminary data.</text>
</comment>
<dbReference type="EMBL" id="WBKB01000001">
    <property type="protein sequence ID" value="KAB1645170.1"/>
    <property type="molecule type" value="Genomic_DNA"/>
</dbReference>
<organism evidence="1 2">
    <name type="scientific">Gulosibacter chungangensis</name>
    <dbReference type="NCBI Taxonomy" id="979746"/>
    <lineage>
        <taxon>Bacteria</taxon>
        <taxon>Bacillati</taxon>
        <taxon>Actinomycetota</taxon>
        <taxon>Actinomycetes</taxon>
        <taxon>Micrococcales</taxon>
        <taxon>Microbacteriaceae</taxon>
        <taxon>Gulosibacter</taxon>
    </lineage>
</organism>
<reference evidence="1 2" key="1">
    <citation type="submission" date="2019-09" db="EMBL/GenBank/DDBJ databases">
        <title>Phylogeny of genus Pseudoclavibacter and closely related genus.</title>
        <authorList>
            <person name="Li Y."/>
        </authorList>
    </citation>
    <scope>NUCLEOTIDE SEQUENCE [LARGE SCALE GENOMIC DNA]</scope>
    <source>
        <strain evidence="1 2">KCTC 13959</strain>
    </source>
</reference>
<proteinExistence type="predicted"/>
<evidence type="ECO:0000313" key="2">
    <source>
        <dbReference type="Proteomes" id="UP000433493"/>
    </source>
</evidence>
<accession>A0A7J5BHR6</accession>
<gene>
    <name evidence="1" type="ORF">F8O05_02635</name>
</gene>
<dbReference type="AlphaFoldDB" id="A0A7J5BHR6"/>
<evidence type="ECO:0000313" key="1">
    <source>
        <dbReference type="EMBL" id="KAB1645170.1"/>
    </source>
</evidence>
<sequence length="104" mass="11210">MGDGESTGLVTGIERDTIERIRQNCVDFAQLLRDSAQTLNNRLVPLADEAVISDWVSSARLTYDLGRTTISTALGLAAVACGVAAAHYDDAVWLIDQQIGVEFL</sequence>
<keyword evidence="2" id="KW-1185">Reference proteome</keyword>